<keyword evidence="14" id="KW-1185">Reference proteome</keyword>
<gene>
    <name evidence="13" type="ORF">MSAN_01810400</name>
</gene>
<dbReference type="SUPFAM" id="SSF52743">
    <property type="entry name" value="Subtilisin-like"/>
    <property type="match status" value="1"/>
</dbReference>
<keyword evidence="9" id="KW-0865">Zymogen</keyword>
<feature type="signal peptide" evidence="11">
    <location>
        <begin position="1"/>
        <end position="18"/>
    </location>
</feature>
<evidence type="ECO:0000256" key="6">
    <source>
        <dbReference type="ARBA" id="ARBA00022801"/>
    </source>
</evidence>
<proteinExistence type="inferred from homology"/>
<comment type="caution">
    <text evidence="13">The sequence shown here is derived from an EMBL/GenBank/DDBJ whole genome shotgun (WGS) entry which is preliminary data.</text>
</comment>
<evidence type="ECO:0000256" key="5">
    <source>
        <dbReference type="ARBA" id="ARBA00022723"/>
    </source>
</evidence>
<dbReference type="InterPro" id="IPR036852">
    <property type="entry name" value="Peptidase_S8/S53_dom_sf"/>
</dbReference>
<dbReference type="SUPFAM" id="SSF53474">
    <property type="entry name" value="alpha/beta-Hydrolases"/>
    <property type="match status" value="1"/>
</dbReference>
<dbReference type="GO" id="GO:0008240">
    <property type="term" value="F:tripeptidyl-peptidase activity"/>
    <property type="evidence" value="ECO:0007669"/>
    <property type="project" value="TreeGrafter"/>
</dbReference>
<evidence type="ECO:0000256" key="11">
    <source>
        <dbReference type="RuleBase" id="RU361235"/>
    </source>
</evidence>
<feature type="chain" id="PRO_5034904768" description="Carboxylic ester hydrolase" evidence="11">
    <location>
        <begin position="19"/>
        <end position="683"/>
    </location>
</feature>
<name>A0A8H7CSQ7_9AGAR</name>
<evidence type="ECO:0000256" key="1">
    <source>
        <dbReference type="ARBA" id="ARBA00001913"/>
    </source>
</evidence>
<keyword evidence="11" id="KW-0732">Signal</keyword>
<evidence type="ECO:0000313" key="13">
    <source>
        <dbReference type="EMBL" id="KAF7346721.1"/>
    </source>
</evidence>
<dbReference type="InterPro" id="IPR030400">
    <property type="entry name" value="Sedolisin_dom"/>
</dbReference>
<dbReference type="PANTHER" id="PTHR14218:SF15">
    <property type="entry name" value="TRIPEPTIDYL-PEPTIDASE 1"/>
    <property type="match status" value="1"/>
</dbReference>
<keyword evidence="5" id="KW-0479">Metal-binding</keyword>
<dbReference type="InterPro" id="IPR029058">
    <property type="entry name" value="AB_hydrolase_fold"/>
</dbReference>
<dbReference type="Pfam" id="PF09286">
    <property type="entry name" value="Pro-kuma_activ"/>
    <property type="match status" value="1"/>
</dbReference>
<dbReference type="InterPro" id="IPR002018">
    <property type="entry name" value="CarbesteraseB"/>
</dbReference>
<keyword evidence="6 11" id="KW-0378">Hydrolase</keyword>
<dbReference type="GO" id="GO:0006508">
    <property type="term" value="P:proteolysis"/>
    <property type="evidence" value="ECO:0007669"/>
    <property type="project" value="UniProtKB-KW"/>
</dbReference>
<protein>
    <recommendedName>
        <fullName evidence="11">Carboxylic ester hydrolase</fullName>
        <ecNumber evidence="11">3.1.1.-</ecNumber>
    </recommendedName>
</protein>
<dbReference type="Gene3D" id="3.40.50.200">
    <property type="entry name" value="Peptidase S8/S53 domain"/>
    <property type="match status" value="1"/>
</dbReference>
<dbReference type="EC" id="3.1.1.-" evidence="11"/>
<evidence type="ECO:0000256" key="10">
    <source>
        <dbReference type="PROSITE-ProRule" id="PRU01032"/>
    </source>
</evidence>
<dbReference type="EMBL" id="JACAZH010000018">
    <property type="protein sequence ID" value="KAF7346721.1"/>
    <property type="molecule type" value="Genomic_DNA"/>
</dbReference>
<dbReference type="CDD" id="cd11377">
    <property type="entry name" value="Pro-peptidase_S53"/>
    <property type="match status" value="1"/>
</dbReference>
<dbReference type="Gene3D" id="3.40.50.1820">
    <property type="entry name" value="alpha/beta hydrolase"/>
    <property type="match status" value="1"/>
</dbReference>
<evidence type="ECO:0000313" key="14">
    <source>
        <dbReference type="Proteomes" id="UP000623467"/>
    </source>
</evidence>
<comment type="cofactor">
    <cofactor evidence="1">
        <name>Ca(2+)</name>
        <dbReference type="ChEBI" id="CHEBI:29108"/>
    </cofactor>
</comment>
<keyword evidence="4" id="KW-0645">Protease</keyword>
<feature type="domain" description="Peptidase S53" evidence="12">
    <location>
        <begin position="201"/>
        <end position="610"/>
    </location>
</feature>
<keyword evidence="7" id="KW-0720">Serine protease</keyword>
<evidence type="ECO:0000256" key="3">
    <source>
        <dbReference type="ARBA" id="ARBA00005964"/>
    </source>
</evidence>
<dbReference type="OrthoDB" id="408631at2759"/>
<dbReference type="InterPro" id="IPR019826">
    <property type="entry name" value="Carboxylesterase_B_AS"/>
</dbReference>
<comment type="similarity">
    <text evidence="3 11">Belongs to the type-B carboxylesterase/lipase family.</text>
</comment>
<dbReference type="PROSITE" id="PS51695">
    <property type="entry name" value="SEDOLISIN"/>
    <property type="match status" value="1"/>
</dbReference>
<dbReference type="Proteomes" id="UP000623467">
    <property type="component" value="Unassembled WGS sequence"/>
</dbReference>
<evidence type="ECO:0000256" key="7">
    <source>
        <dbReference type="ARBA" id="ARBA00022825"/>
    </source>
</evidence>
<organism evidence="13 14">
    <name type="scientific">Mycena sanguinolenta</name>
    <dbReference type="NCBI Taxonomy" id="230812"/>
    <lineage>
        <taxon>Eukaryota</taxon>
        <taxon>Fungi</taxon>
        <taxon>Dikarya</taxon>
        <taxon>Basidiomycota</taxon>
        <taxon>Agaricomycotina</taxon>
        <taxon>Agaricomycetes</taxon>
        <taxon>Agaricomycetidae</taxon>
        <taxon>Agaricales</taxon>
        <taxon>Marasmiineae</taxon>
        <taxon>Mycenaceae</taxon>
        <taxon>Mycena</taxon>
    </lineage>
</organism>
<dbReference type="PANTHER" id="PTHR14218">
    <property type="entry name" value="PROTEASE S8 TRIPEPTIDYL PEPTIDASE I CLN2"/>
    <property type="match status" value="1"/>
</dbReference>
<reference evidence="13" key="1">
    <citation type="submission" date="2020-05" db="EMBL/GenBank/DDBJ databases">
        <title>Mycena genomes resolve the evolution of fungal bioluminescence.</title>
        <authorList>
            <person name="Tsai I.J."/>
        </authorList>
    </citation>
    <scope>NUCLEOTIDE SEQUENCE</scope>
    <source>
        <strain evidence="13">160909Yilan</strain>
    </source>
</reference>
<dbReference type="AlphaFoldDB" id="A0A8H7CSQ7"/>
<dbReference type="GO" id="GO:0046872">
    <property type="term" value="F:metal ion binding"/>
    <property type="evidence" value="ECO:0007669"/>
    <property type="project" value="UniProtKB-KW"/>
</dbReference>
<evidence type="ECO:0000256" key="8">
    <source>
        <dbReference type="ARBA" id="ARBA00022837"/>
    </source>
</evidence>
<dbReference type="SMART" id="SM00944">
    <property type="entry name" value="Pro-kuma_activ"/>
    <property type="match status" value="1"/>
</dbReference>
<dbReference type="GO" id="GO:0005576">
    <property type="term" value="C:extracellular region"/>
    <property type="evidence" value="ECO:0007669"/>
    <property type="project" value="UniProtKB-SubCell"/>
</dbReference>
<dbReference type="SUPFAM" id="SSF54897">
    <property type="entry name" value="Protease propeptides/inhibitors"/>
    <property type="match status" value="1"/>
</dbReference>
<dbReference type="GO" id="GO:0004252">
    <property type="term" value="F:serine-type endopeptidase activity"/>
    <property type="evidence" value="ECO:0007669"/>
    <property type="project" value="InterPro"/>
</dbReference>
<evidence type="ECO:0000256" key="9">
    <source>
        <dbReference type="ARBA" id="ARBA00023145"/>
    </source>
</evidence>
<sequence length="683" mass="73183">MSLLRLLPLVLLTKYVLSSALVVHESISHVPAGCQLLGSSSPTQEIELLVAIVQSNITGLAKVVDAASFPLSPTYGQYLTAAEVAEYVKPAADSVSAVAEWLPTDTSPKAFTPAGDILKVTLTVEQAEGLLNTTFRTYKYSATGQEMVRAMNYSLPSTMQQHILFVHPIIAFTPPQRPAQNTAYKRRAAPNRRQLAPCEDIVQPVCIQEYYGIPNTTISGSTTNTIGVAGYNDEYANNADLATLVNEFRPDIAGNTFNLALLNGAENLQNNSGGWEGALDIQYTAGVANVPTTYVLDLNESGDTASSYMDIINWILAHEPPPTVFTTSYGNEEVMMTQSAATSICNAYMQLAALDVVCVSMIFSSGDGEYHGGADDSQVECTEFVPMFPPTCPYGRFEKPQEPATLPGVFNAASFGPACPQQDVTPPSRVSRSGHTLLSLKIVGLSLNVFRPTVTDLSVKLPVLVWLYGGGWEVGNARDNDLTPAVERSIELGAPIVAVALNYRLNGLGFLAGKEVAAAGITNLGLRDQIFGLQWVQKYISAFGGDPEQVVLGGISAGSISTSYLTLNNNQNSNTLFRGVFLESGPPGRVGSVSDGQPYYDDLVAATDCSASPDTLGCLRQAPLDTFMAAVNATPNFFSYQAVNVVWSPRIDGDIILQDALISIVQGMYAEVIVIFLNGEEEF</sequence>
<dbReference type="InterPro" id="IPR050819">
    <property type="entry name" value="Tripeptidyl-peptidase_I"/>
</dbReference>
<comment type="subcellular location">
    <subcellularLocation>
        <location evidence="2">Secreted</location>
        <location evidence="2">Extracellular space</location>
    </subcellularLocation>
</comment>
<accession>A0A8H7CSQ7</accession>
<evidence type="ECO:0000256" key="2">
    <source>
        <dbReference type="ARBA" id="ARBA00004239"/>
    </source>
</evidence>
<evidence type="ECO:0000259" key="12">
    <source>
        <dbReference type="PROSITE" id="PS51695"/>
    </source>
</evidence>
<dbReference type="PROSITE" id="PS00122">
    <property type="entry name" value="CARBOXYLESTERASE_B_1"/>
    <property type="match status" value="1"/>
</dbReference>
<comment type="caution">
    <text evidence="10">Lacks conserved residue(s) required for the propagation of feature annotation.</text>
</comment>
<dbReference type="Pfam" id="PF00135">
    <property type="entry name" value="COesterase"/>
    <property type="match status" value="1"/>
</dbReference>
<keyword evidence="8" id="KW-0106">Calcium</keyword>
<evidence type="ECO:0000256" key="4">
    <source>
        <dbReference type="ARBA" id="ARBA00022670"/>
    </source>
</evidence>
<dbReference type="InterPro" id="IPR015366">
    <property type="entry name" value="S53_propep"/>
</dbReference>